<dbReference type="RefSeq" id="WP_155351879.1">
    <property type="nucleotide sequence ID" value="NZ_BAAAHM010000068.1"/>
</dbReference>
<reference evidence="1 2" key="1">
    <citation type="submission" date="2019-10" db="EMBL/GenBank/DDBJ databases">
        <title>Whole genome shotgun sequence of Acrocarpospora pleiomorpha NBRC 16267.</title>
        <authorList>
            <person name="Ichikawa N."/>
            <person name="Kimura A."/>
            <person name="Kitahashi Y."/>
            <person name="Komaki H."/>
            <person name="Oguchi A."/>
        </authorList>
    </citation>
    <scope>NUCLEOTIDE SEQUENCE [LARGE SCALE GENOMIC DNA]</scope>
    <source>
        <strain evidence="1 2">NBRC 16267</strain>
    </source>
</reference>
<sequence length="599" mass="65463">MSQQDEAVKTILGADALNVPLDDGPAPNVVFFGPYNGGKSSTLKRLLIEDGTPVPDWLSVGPQPETFEGNRVESGGLVYWDTPGRSGRSAEHERIASETLFYADFVLLLVPPGRGDDDTGHLMLLAEAGFTAENTLVVLARCDQVGGDPVLAPEPFRASVEARKAALRKLLPEPLADAEVIAIAADPFGLVGNRNPDGPNPYSDSRSWDGMAELRAVLHALPDALSRLRAANRRRFQRAVLAMARRSAEEQLSQAREVVEEGEERRERADLLEQQLTELDAAAEVALSAAVSRELQAVVRIAGGLGAEEVRAATESRLQTALSAWDRMWNDRLAELAGKAQHDMEKQALRLSSIVFDDWADRLRAAPAKSSPVIRISEETLQRFRGPLALIAKGVVKMRVSSSAPLDETLKVAKDISDQREKLEDGYAKFIAFLSSIREGAVAEKETNPRALIRILWADSTQAKLDEAHQKRLSDLLARSKFFKTFKDVDRAKRWIKGLDIIGEFAPAAISLGGIVGDVWSDKRAQRADQERRRKDAEKITKITAGFTTQLLGRGGAADGTWEAAVQSLRAHLATDPDEEAVAAARTRITELERALADL</sequence>
<evidence type="ECO:0008006" key="3">
    <source>
        <dbReference type="Google" id="ProtNLM"/>
    </source>
</evidence>
<dbReference type="InterPro" id="IPR027417">
    <property type="entry name" value="P-loop_NTPase"/>
</dbReference>
<keyword evidence="2" id="KW-1185">Reference proteome</keyword>
<accession>A0A5M3Y1M8</accession>
<dbReference type="AlphaFoldDB" id="A0A5M3Y1M8"/>
<evidence type="ECO:0000313" key="1">
    <source>
        <dbReference type="EMBL" id="GES27214.1"/>
    </source>
</evidence>
<dbReference type="Proteomes" id="UP000377595">
    <property type="component" value="Unassembled WGS sequence"/>
</dbReference>
<proteinExistence type="predicted"/>
<protein>
    <recommendedName>
        <fullName evidence="3">G domain-containing protein</fullName>
    </recommendedName>
</protein>
<organism evidence="1 2">
    <name type="scientific">Acrocarpospora pleiomorpha</name>
    <dbReference type="NCBI Taxonomy" id="90975"/>
    <lineage>
        <taxon>Bacteria</taxon>
        <taxon>Bacillati</taxon>
        <taxon>Actinomycetota</taxon>
        <taxon>Actinomycetes</taxon>
        <taxon>Streptosporangiales</taxon>
        <taxon>Streptosporangiaceae</taxon>
        <taxon>Acrocarpospora</taxon>
    </lineage>
</organism>
<dbReference type="Gene3D" id="3.40.50.300">
    <property type="entry name" value="P-loop containing nucleotide triphosphate hydrolases"/>
    <property type="match status" value="1"/>
</dbReference>
<dbReference type="EMBL" id="BLAF01000115">
    <property type="protein sequence ID" value="GES27214.1"/>
    <property type="molecule type" value="Genomic_DNA"/>
</dbReference>
<name>A0A5M3Y1M8_9ACTN</name>
<dbReference type="OrthoDB" id="4339122at2"/>
<evidence type="ECO:0000313" key="2">
    <source>
        <dbReference type="Proteomes" id="UP000377595"/>
    </source>
</evidence>
<gene>
    <name evidence="1" type="ORF">Aple_101130</name>
</gene>
<comment type="caution">
    <text evidence="1">The sequence shown here is derived from an EMBL/GenBank/DDBJ whole genome shotgun (WGS) entry which is preliminary data.</text>
</comment>
<dbReference type="SUPFAM" id="SSF52540">
    <property type="entry name" value="P-loop containing nucleoside triphosphate hydrolases"/>
    <property type="match status" value="1"/>
</dbReference>